<feature type="compositionally biased region" description="Basic residues" evidence="5">
    <location>
        <begin position="443"/>
        <end position="454"/>
    </location>
</feature>
<evidence type="ECO:0000256" key="5">
    <source>
        <dbReference type="SAM" id="MobiDB-lite"/>
    </source>
</evidence>
<comment type="subcellular location">
    <subcellularLocation>
        <location evidence="1">Nucleus</location>
        <location evidence="1">Nucleolus</location>
    </subcellularLocation>
</comment>
<reference evidence="8 9" key="1">
    <citation type="submission" date="2024-04" db="EMBL/GenBank/DDBJ databases">
        <title>Tritrichomonas musculus Genome.</title>
        <authorList>
            <person name="Alves-Ferreira E."/>
            <person name="Grigg M."/>
            <person name="Lorenzi H."/>
            <person name="Galac M."/>
        </authorList>
    </citation>
    <scope>NUCLEOTIDE SEQUENCE [LARGE SCALE GENOMIC DNA]</scope>
    <source>
        <strain evidence="8 9">EAF2021</strain>
    </source>
</reference>
<keyword evidence="3" id="KW-0175">Coiled coil</keyword>
<evidence type="ECO:0000256" key="3">
    <source>
        <dbReference type="ARBA" id="ARBA00023054"/>
    </source>
</evidence>
<dbReference type="PANTHER" id="PTHR12202">
    <property type="entry name" value="ESF1 HOMOLOG"/>
    <property type="match status" value="1"/>
</dbReference>
<gene>
    <name evidence="8" type="ORF">M9Y10_009297</name>
</gene>
<evidence type="ECO:0000313" key="8">
    <source>
        <dbReference type="EMBL" id="KAK8866336.1"/>
    </source>
</evidence>
<feature type="compositionally biased region" description="Basic residues" evidence="5">
    <location>
        <begin position="12"/>
        <end position="28"/>
    </location>
</feature>
<evidence type="ECO:0000256" key="1">
    <source>
        <dbReference type="ARBA" id="ARBA00004604"/>
    </source>
</evidence>
<organism evidence="8 9">
    <name type="scientific">Tritrichomonas musculus</name>
    <dbReference type="NCBI Taxonomy" id="1915356"/>
    <lineage>
        <taxon>Eukaryota</taxon>
        <taxon>Metamonada</taxon>
        <taxon>Parabasalia</taxon>
        <taxon>Tritrichomonadida</taxon>
        <taxon>Tritrichomonadidae</taxon>
        <taxon>Tritrichomonas</taxon>
    </lineage>
</organism>
<dbReference type="Pfam" id="PF08159">
    <property type="entry name" value="NUC153"/>
    <property type="match status" value="1"/>
</dbReference>
<evidence type="ECO:0000256" key="2">
    <source>
        <dbReference type="ARBA" id="ARBA00009087"/>
    </source>
</evidence>
<accession>A0ABR2IQF8</accession>
<dbReference type="InterPro" id="IPR012580">
    <property type="entry name" value="NUC153"/>
</dbReference>
<dbReference type="PANTHER" id="PTHR12202:SF0">
    <property type="entry name" value="ESF1 HOMOLOG"/>
    <property type="match status" value="1"/>
</dbReference>
<feature type="compositionally biased region" description="Basic and acidic residues" evidence="5">
    <location>
        <begin position="416"/>
        <end position="430"/>
    </location>
</feature>
<evidence type="ECO:0000313" key="9">
    <source>
        <dbReference type="Proteomes" id="UP001470230"/>
    </source>
</evidence>
<sequence>MEGNEHRSKNIPSHKFHGKKTKTRSKNKSIKETKIDIEKDDRFADFTKPEKKPPVDMFGRPVSPDALENYQSSSDDEPEMLIPSDVLPSDDEEPNYSDKINRRMAVVNQPWKDIKAQDIFQYFYLNMGDNKDDLLSVKVFLSQYGQEHPQKEAPPPTDNEEFEIALWRKRNKDDLKRYFAVCEFRDAKSADNLYEALKNVGISDDEGSFFDLQFLNDETWKEVSSFPVRDEAHEYVKDWNPPEVYDQFLTSTKNNDTWDSAPPERVNSIKNIWKAIEDDLEAEITEPTIFGSGSEEDEKLSRNDVKFLFEEEDQYESESEENADLKVDFVQEENEASEKNDENQVKNKKNKKKSKETTNINEIKTENEEDTIKSVMEDDRFKDLFALPGYGIDTSDPNFKRTELMDKFMNEVTKKHMEANSVSDKEKSKGEASSGIESTVERLRRRSAMRANKK</sequence>
<feature type="region of interest" description="Disordered" evidence="5">
    <location>
        <begin position="1"/>
        <end position="98"/>
    </location>
</feature>
<proteinExistence type="inferred from homology"/>
<feature type="compositionally biased region" description="Basic and acidic residues" evidence="5">
    <location>
        <begin position="336"/>
        <end position="345"/>
    </location>
</feature>
<feature type="compositionally biased region" description="Basic and acidic residues" evidence="5">
    <location>
        <begin position="29"/>
        <end position="54"/>
    </location>
</feature>
<comment type="similarity">
    <text evidence="2">Belongs to the ESF1 family.</text>
</comment>
<keyword evidence="9" id="KW-1185">Reference proteome</keyword>
<dbReference type="Pfam" id="PF25121">
    <property type="entry name" value="RRM_ESF1"/>
    <property type="match status" value="1"/>
</dbReference>
<evidence type="ECO:0000259" key="7">
    <source>
        <dbReference type="Pfam" id="PF25121"/>
    </source>
</evidence>
<feature type="domain" description="ESF1 RRM" evidence="7">
    <location>
        <begin position="102"/>
        <end position="153"/>
    </location>
</feature>
<evidence type="ECO:0000256" key="4">
    <source>
        <dbReference type="ARBA" id="ARBA00023242"/>
    </source>
</evidence>
<dbReference type="InterPro" id="IPR039754">
    <property type="entry name" value="Esf1"/>
</dbReference>
<keyword evidence="4" id="KW-0539">Nucleus</keyword>
<feature type="region of interest" description="Disordered" evidence="5">
    <location>
        <begin position="332"/>
        <end position="364"/>
    </location>
</feature>
<protein>
    <submittedName>
        <fullName evidence="8">Uncharacterized protein</fullName>
    </submittedName>
</protein>
<comment type="caution">
    <text evidence="8">The sequence shown here is derived from an EMBL/GenBank/DDBJ whole genome shotgun (WGS) entry which is preliminary data.</text>
</comment>
<name>A0ABR2IQF8_9EUKA</name>
<dbReference type="Proteomes" id="UP001470230">
    <property type="component" value="Unassembled WGS sequence"/>
</dbReference>
<dbReference type="EMBL" id="JAPFFF010000015">
    <property type="protein sequence ID" value="KAK8866336.1"/>
    <property type="molecule type" value="Genomic_DNA"/>
</dbReference>
<feature type="region of interest" description="Disordered" evidence="5">
    <location>
        <begin position="416"/>
        <end position="454"/>
    </location>
</feature>
<dbReference type="InterPro" id="IPR056750">
    <property type="entry name" value="RRM_ESF1"/>
</dbReference>
<evidence type="ECO:0000259" key="6">
    <source>
        <dbReference type="Pfam" id="PF08159"/>
    </source>
</evidence>
<feature type="domain" description="NUC153" evidence="6">
    <location>
        <begin position="378"/>
        <end position="402"/>
    </location>
</feature>